<name>A0A8J3BNH0_9FLAO</name>
<dbReference type="EMBL" id="BMNR01000012">
    <property type="protein sequence ID" value="GGK35151.1"/>
    <property type="molecule type" value="Genomic_DNA"/>
</dbReference>
<accession>A0A8J3BNH0</accession>
<dbReference type="AlphaFoldDB" id="A0A8J3BNH0"/>
<dbReference type="Proteomes" id="UP000612329">
    <property type="component" value="Unassembled WGS sequence"/>
</dbReference>
<dbReference type="InterPro" id="IPR045493">
    <property type="entry name" value="DUF6435"/>
</dbReference>
<sequence length="57" mass="6843">MVAVFKTNPKEEKLQKKYEKLMKEFQMLLLTDRKESDKKFAEAQEILNKIDRLNSPK</sequence>
<keyword evidence="2" id="KW-1185">Reference proteome</keyword>
<proteinExistence type="predicted"/>
<reference evidence="1" key="2">
    <citation type="submission" date="2020-09" db="EMBL/GenBank/DDBJ databases">
        <authorList>
            <person name="Sun Q."/>
            <person name="Ohkuma M."/>
        </authorList>
    </citation>
    <scope>NUCLEOTIDE SEQUENCE</scope>
    <source>
        <strain evidence="1">JCM 12862</strain>
    </source>
</reference>
<comment type="caution">
    <text evidence="1">The sequence shown here is derived from an EMBL/GenBank/DDBJ whole genome shotgun (WGS) entry which is preliminary data.</text>
</comment>
<evidence type="ECO:0000313" key="1">
    <source>
        <dbReference type="EMBL" id="GGK35151.1"/>
    </source>
</evidence>
<protein>
    <recommendedName>
        <fullName evidence="3">Lacal_2735 family protein</fullName>
    </recommendedName>
</protein>
<organism evidence="1 2">
    <name type="scientific">Yeosuana aromativorans</name>
    <dbReference type="NCBI Taxonomy" id="288019"/>
    <lineage>
        <taxon>Bacteria</taxon>
        <taxon>Pseudomonadati</taxon>
        <taxon>Bacteroidota</taxon>
        <taxon>Flavobacteriia</taxon>
        <taxon>Flavobacteriales</taxon>
        <taxon>Flavobacteriaceae</taxon>
        <taxon>Yeosuana</taxon>
    </lineage>
</organism>
<dbReference type="NCBIfam" id="NF033487">
    <property type="entry name" value="Lacal_2735_fam"/>
    <property type="match status" value="1"/>
</dbReference>
<evidence type="ECO:0008006" key="3">
    <source>
        <dbReference type="Google" id="ProtNLM"/>
    </source>
</evidence>
<reference evidence="1" key="1">
    <citation type="journal article" date="2014" name="Int. J. Syst. Evol. Microbiol.">
        <title>Complete genome sequence of Corynebacterium casei LMG S-19264T (=DSM 44701T), isolated from a smear-ripened cheese.</title>
        <authorList>
            <consortium name="US DOE Joint Genome Institute (JGI-PGF)"/>
            <person name="Walter F."/>
            <person name="Albersmeier A."/>
            <person name="Kalinowski J."/>
            <person name="Ruckert C."/>
        </authorList>
    </citation>
    <scope>NUCLEOTIDE SEQUENCE</scope>
    <source>
        <strain evidence="1">JCM 12862</strain>
    </source>
</reference>
<dbReference type="RefSeq" id="WP_188655053.1">
    <property type="nucleotide sequence ID" value="NZ_BMNR01000012.1"/>
</dbReference>
<gene>
    <name evidence="1" type="ORF">GCM10007962_31970</name>
</gene>
<evidence type="ECO:0000313" key="2">
    <source>
        <dbReference type="Proteomes" id="UP000612329"/>
    </source>
</evidence>